<proteinExistence type="predicted"/>
<protein>
    <submittedName>
        <fullName evidence="1">Uncharacterized protein</fullName>
    </submittedName>
</protein>
<dbReference type="EMBL" id="VSSQ01112039">
    <property type="protein sequence ID" value="MPN49096.1"/>
    <property type="molecule type" value="Genomic_DNA"/>
</dbReference>
<sequence>MRIVEENTAPLTSNEHHSIKTVRIDILNQKIRLRNPAMHPHTSSGLVACDPHLMPAFRNLFLGHE</sequence>
<evidence type="ECO:0000313" key="1">
    <source>
        <dbReference type="EMBL" id="MPN49096.1"/>
    </source>
</evidence>
<dbReference type="AlphaFoldDB" id="A0A645IDV2"/>
<comment type="caution">
    <text evidence="1">The sequence shown here is derived from an EMBL/GenBank/DDBJ whole genome shotgun (WGS) entry which is preliminary data.</text>
</comment>
<name>A0A645IDV2_9ZZZZ</name>
<reference evidence="1" key="1">
    <citation type="submission" date="2019-08" db="EMBL/GenBank/DDBJ databases">
        <authorList>
            <person name="Kucharzyk K."/>
            <person name="Murdoch R.W."/>
            <person name="Higgins S."/>
            <person name="Loffler F."/>
        </authorList>
    </citation>
    <scope>NUCLEOTIDE SEQUENCE</scope>
</reference>
<organism evidence="1">
    <name type="scientific">bioreactor metagenome</name>
    <dbReference type="NCBI Taxonomy" id="1076179"/>
    <lineage>
        <taxon>unclassified sequences</taxon>
        <taxon>metagenomes</taxon>
        <taxon>ecological metagenomes</taxon>
    </lineage>
</organism>
<gene>
    <name evidence="1" type="ORF">SDC9_196709</name>
</gene>
<accession>A0A645IDV2</accession>